<evidence type="ECO:0000256" key="2">
    <source>
        <dbReference type="ARBA" id="ARBA00022679"/>
    </source>
</evidence>
<keyword evidence="1 5" id="KW-0489">Methyltransferase</keyword>
<comment type="caution">
    <text evidence="5">The sequence shown here is derived from an EMBL/GenBank/DDBJ whole genome shotgun (WGS) entry which is preliminary data.</text>
</comment>
<feature type="domain" description="Methyltransferase type 11" evidence="4">
    <location>
        <begin position="43"/>
        <end position="132"/>
    </location>
</feature>
<dbReference type="InterPro" id="IPR013216">
    <property type="entry name" value="Methyltransf_11"/>
</dbReference>
<dbReference type="Pfam" id="PF08241">
    <property type="entry name" value="Methyltransf_11"/>
    <property type="match status" value="1"/>
</dbReference>
<proteinExistence type="predicted"/>
<name>A0A8G2CAV0_9BACT</name>
<evidence type="ECO:0000256" key="3">
    <source>
        <dbReference type="ARBA" id="ARBA00022691"/>
    </source>
</evidence>
<reference evidence="5 6" key="1">
    <citation type="submission" date="2016-11" db="EMBL/GenBank/DDBJ databases">
        <authorList>
            <person name="Varghese N."/>
            <person name="Submissions S."/>
        </authorList>
    </citation>
    <scope>NUCLEOTIDE SEQUENCE [LARGE SCALE GENOMIC DNA]</scope>
    <source>
        <strain evidence="5 6">DSM 17919</strain>
    </source>
</reference>
<dbReference type="RefSeq" id="WP_020000033.1">
    <property type="nucleotide sequence ID" value="NZ_CP192219.1"/>
</dbReference>
<dbReference type="GO" id="GO:0008757">
    <property type="term" value="F:S-adenosylmethionine-dependent methyltransferase activity"/>
    <property type="evidence" value="ECO:0007669"/>
    <property type="project" value="InterPro"/>
</dbReference>
<keyword evidence="3" id="KW-0949">S-adenosyl-L-methionine</keyword>
<evidence type="ECO:0000313" key="6">
    <source>
        <dbReference type="Proteomes" id="UP000184001"/>
    </source>
</evidence>
<organism evidence="5 6">
    <name type="scientific">Halodesulfovibrio aestuarii</name>
    <dbReference type="NCBI Taxonomy" id="126333"/>
    <lineage>
        <taxon>Bacteria</taxon>
        <taxon>Pseudomonadati</taxon>
        <taxon>Thermodesulfobacteriota</taxon>
        <taxon>Desulfovibrionia</taxon>
        <taxon>Desulfovibrionales</taxon>
        <taxon>Desulfovibrionaceae</taxon>
        <taxon>Halodesulfovibrio</taxon>
    </lineage>
</organism>
<dbReference type="NCBIfam" id="NF045667">
    <property type="entry name" value="MTase_DVU1556"/>
    <property type="match status" value="1"/>
</dbReference>
<dbReference type="PANTHER" id="PTHR43464:SF19">
    <property type="entry name" value="UBIQUINONE BIOSYNTHESIS O-METHYLTRANSFERASE, MITOCHONDRIAL"/>
    <property type="match status" value="1"/>
</dbReference>
<protein>
    <submittedName>
        <fullName evidence="5">Methyltransferase domain-containing protein</fullName>
    </submittedName>
</protein>
<sequence length="248" mass="27001">MSTPLWQHPLMATLEDGALRPGGLSLTRKTYDNLKISSPMRVLDAGCGTGITGKFLQQEYSAIVTGLDLSYQNTLQTRERQLPVVQGTVEQLPFPNATFHIVNCDCVLSLSNSLETTILEFSRVLCAGGTLLLSDLYRRKEQTEQTVATPNISSEVAPIPVNSESENNSCSCSSSPLQLKKLFAALTQAGFVHTSSTDCTKELKELTAKLIFSGIAPCCQSDANTADSRTKTFDKSIGYIQIRALKKE</sequence>
<accession>A0A8G2CAV0</accession>
<dbReference type="CDD" id="cd02440">
    <property type="entry name" value="AdoMet_MTases"/>
    <property type="match status" value="1"/>
</dbReference>
<gene>
    <name evidence="5" type="ORF">SAMN05660830_01960</name>
</gene>
<dbReference type="GO" id="GO:0032259">
    <property type="term" value="P:methylation"/>
    <property type="evidence" value="ECO:0007669"/>
    <property type="project" value="UniProtKB-KW"/>
</dbReference>
<dbReference type="AlphaFoldDB" id="A0A8G2CAV0"/>
<dbReference type="Proteomes" id="UP000184001">
    <property type="component" value="Unassembled WGS sequence"/>
</dbReference>
<evidence type="ECO:0000259" key="4">
    <source>
        <dbReference type="Pfam" id="PF08241"/>
    </source>
</evidence>
<dbReference type="EMBL" id="FQZR01000004">
    <property type="protein sequence ID" value="SHJ25862.1"/>
    <property type="molecule type" value="Genomic_DNA"/>
</dbReference>
<dbReference type="SUPFAM" id="SSF53335">
    <property type="entry name" value="S-adenosyl-L-methionine-dependent methyltransferases"/>
    <property type="match status" value="1"/>
</dbReference>
<dbReference type="PANTHER" id="PTHR43464">
    <property type="entry name" value="METHYLTRANSFERASE"/>
    <property type="match status" value="1"/>
</dbReference>
<evidence type="ECO:0000313" key="5">
    <source>
        <dbReference type="EMBL" id="SHJ25862.1"/>
    </source>
</evidence>
<dbReference type="Gene3D" id="3.40.50.150">
    <property type="entry name" value="Vaccinia Virus protein VP39"/>
    <property type="match status" value="1"/>
</dbReference>
<keyword evidence="2 5" id="KW-0808">Transferase</keyword>
<dbReference type="InterPro" id="IPR029063">
    <property type="entry name" value="SAM-dependent_MTases_sf"/>
</dbReference>
<evidence type="ECO:0000256" key="1">
    <source>
        <dbReference type="ARBA" id="ARBA00022603"/>
    </source>
</evidence>